<name>A0A4C1ZB79_EUMVA</name>
<sequence length="103" mass="11442">MDTRNCRPFVTSALPAIWDVIGYVTGRVIGLMECGNRKLNTTMYRRKAIENEYVMDVTPYKNRAAKLPTRPSPHDRPLCQAGGLASADQSPTGDEYVSVARPL</sequence>
<gene>
    <name evidence="2" type="ORF">EVAR_61860_1</name>
</gene>
<dbReference type="Proteomes" id="UP000299102">
    <property type="component" value="Unassembled WGS sequence"/>
</dbReference>
<reference evidence="2 3" key="1">
    <citation type="journal article" date="2019" name="Commun. Biol.">
        <title>The bagworm genome reveals a unique fibroin gene that provides high tensile strength.</title>
        <authorList>
            <person name="Kono N."/>
            <person name="Nakamura H."/>
            <person name="Ohtoshi R."/>
            <person name="Tomita M."/>
            <person name="Numata K."/>
            <person name="Arakawa K."/>
        </authorList>
    </citation>
    <scope>NUCLEOTIDE SEQUENCE [LARGE SCALE GENOMIC DNA]</scope>
</reference>
<evidence type="ECO:0000256" key="1">
    <source>
        <dbReference type="SAM" id="MobiDB-lite"/>
    </source>
</evidence>
<evidence type="ECO:0000313" key="3">
    <source>
        <dbReference type="Proteomes" id="UP000299102"/>
    </source>
</evidence>
<keyword evidence="3" id="KW-1185">Reference proteome</keyword>
<protein>
    <submittedName>
        <fullName evidence="2">Uncharacterized protein</fullName>
    </submittedName>
</protein>
<comment type="caution">
    <text evidence="2">The sequence shown here is derived from an EMBL/GenBank/DDBJ whole genome shotgun (WGS) entry which is preliminary data.</text>
</comment>
<accession>A0A4C1ZB79</accession>
<feature type="region of interest" description="Disordered" evidence="1">
    <location>
        <begin position="64"/>
        <end position="103"/>
    </location>
</feature>
<proteinExistence type="predicted"/>
<dbReference type="AlphaFoldDB" id="A0A4C1ZB79"/>
<dbReference type="EMBL" id="BGZK01001762">
    <property type="protein sequence ID" value="GBP85826.1"/>
    <property type="molecule type" value="Genomic_DNA"/>
</dbReference>
<organism evidence="2 3">
    <name type="scientific">Eumeta variegata</name>
    <name type="common">Bagworm moth</name>
    <name type="synonym">Eumeta japonica</name>
    <dbReference type="NCBI Taxonomy" id="151549"/>
    <lineage>
        <taxon>Eukaryota</taxon>
        <taxon>Metazoa</taxon>
        <taxon>Ecdysozoa</taxon>
        <taxon>Arthropoda</taxon>
        <taxon>Hexapoda</taxon>
        <taxon>Insecta</taxon>
        <taxon>Pterygota</taxon>
        <taxon>Neoptera</taxon>
        <taxon>Endopterygota</taxon>
        <taxon>Lepidoptera</taxon>
        <taxon>Glossata</taxon>
        <taxon>Ditrysia</taxon>
        <taxon>Tineoidea</taxon>
        <taxon>Psychidae</taxon>
        <taxon>Oiketicinae</taxon>
        <taxon>Eumeta</taxon>
    </lineage>
</organism>
<evidence type="ECO:0000313" key="2">
    <source>
        <dbReference type="EMBL" id="GBP85826.1"/>
    </source>
</evidence>